<gene>
    <name evidence="7" type="ORF">CHILSU_LOCUS3978</name>
</gene>
<keyword evidence="3 5" id="KW-1133">Transmembrane helix</keyword>
<evidence type="ECO:0000256" key="2">
    <source>
        <dbReference type="ARBA" id="ARBA00022692"/>
    </source>
</evidence>
<evidence type="ECO:0000259" key="6">
    <source>
        <dbReference type="PROSITE" id="PS50850"/>
    </source>
</evidence>
<feature type="transmembrane region" description="Helical" evidence="5">
    <location>
        <begin position="18"/>
        <end position="38"/>
    </location>
</feature>
<evidence type="ECO:0000256" key="1">
    <source>
        <dbReference type="ARBA" id="ARBA00004141"/>
    </source>
</evidence>
<feature type="transmembrane region" description="Helical" evidence="5">
    <location>
        <begin position="328"/>
        <end position="345"/>
    </location>
</feature>
<evidence type="ECO:0000256" key="3">
    <source>
        <dbReference type="ARBA" id="ARBA00022989"/>
    </source>
</evidence>
<dbReference type="PROSITE" id="PS50850">
    <property type="entry name" value="MFS"/>
    <property type="match status" value="1"/>
</dbReference>
<feature type="transmembrane region" description="Helical" evidence="5">
    <location>
        <begin position="366"/>
        <end position="385"/>
    </location>
</feature>
<organism evidence="7 8">
    <name type="scientific">Chilo suppressalis</name>
    <name type="common">Asiatic rice borer moth</name>
    <dbReference type="NCBI Taxonomy" id="168631"/>
    <lineage>
        <taxon>Eukaryota</taxon>
        <taxon>Metazoa</taxon>
        <taxon>Ecdysozoa</taxon>
        <taxon>Arthropoda</taxon>
        <taxon>Hexapoda</taxon>
        <taxon>Insecta</taxon>
        <taxon>Pterygota</taxon>
        <taxon>Neoptera</taxon>
        <taxon>Endopterygota</taxon>
        <taxon>Lepidoptera</taxon>
        <taxon>Glossata</taxon>
        <taxon>Ditrysia</taxon>
        <taxon>Pyraloidea</taxon>
        <taxon>Crambidae</taxon>
        <taxon>Crambinae</taxon>
        <taxon>Chilo</taxon>
    </lineage>
</organism>
<dbReference type="InterPro" id="IPR011701">
    <property type="entry name" value="MFS"/>
</dbReference>
<dbReference type="PANTHER" id="PTHR11662">
    <property type="entry name" value="SOLUTE CARRIER FAMILY 17"/>
    <property type="match status" value="1"/>
</dbReference>
<feature type="transmembrane region" description="Helical" evidence="5">
    <location>
        <begin position="391"/>
        <end position="411"/>
    </location>
</feature>
<dbReference type="Gene3D" id="1.20.1250.20">
    <property type="entry name" value="MFS general substrate transporter like domains"/>
    <property type="match status" value="2"/>
</dbReference>
<dbReference type="EMBL" id="OU963911">
    <property type="protein sequence ID" value="CAH0400776.1"/>
    <property type="molecule type" value="Genomic_DNA"/>
</dbReference>
<dbReference type="InterPro" id="IPR020846">
    <property type="entry name" value="MFS_dom"/>
</dbReference>
<dbReference type="PANTHER" id="PTHR11662:SF457">
    <property type="entry name" value="MAJOR FACILITATOR SUPERFAMILY TRANSPORTER 3"/>
    <property type="match status" value="1"/>
</dbReference>
<dbReference type="InterPro" id="IPR036259">
    <property type="entry name" value="MFS_trans_sf"/>
</dbReference>
<dbReference type="Proteomes" id="UP001153292">
    <property type="component" value="Chromosome 18"/>
</dbReference>
<dbReference type="Pfam" id="PF07690">
    <property type="entry name" value="MFS_1"/>
    <property type="match status" value="1"/>
</dbReference>
<keyword evidence="2 5" id="KW-0812">Transmembrane</keyword>
<protein>
    <recommendedName>
        <fullName evidence="6">Major facilitator superfamily (MFS) profile domain-containing protein</fullName>
    </recommendedName>
</protein>
<feature type="transmembrane region" description="Helical" evidence="5">
    <location>
        <begin position="131"/>
        <end position="151"/>
    </location>
</feature>
<reference evidence="7" key="1">
    <citation type="submission" date="2021-12" db="EMBL/GenBank/DDBJ databases">
        <authorList>
            <person name="King R."/>
        </authorList>
    </citation>
    <scope>NUCLEOTIDE SEQUENCE</scope>
</reference>
<evidence type="ECO:0000256" key="5">
    <source>
        <dbReference type="SAM" id="Phobius"/>
    </source>
</evidence>
<comment type="subcellular location">
    <subcellularLocation>
        <location evidence="1">Membrane</location>
        <topology evidence="1">Multi-pass membrane protein</topology>
    </subcellularLocation>
</comment>
<feature type="domain" description="Major facilitator superfamily (MFS) profile" evidence="6">
    <location>
        <begin position="25"/>
        <end position="483"/>
    </location>
</feature>
<keyword evidence="8" id="KW-1185">Reference proteome</keyword>
<evidence type="ECO:0000256" key="4">
    <source>
        <dbReference type="ARBA" id="ARBA00023136"/>
    </source>
</evidence>
<feature type="transmembrane region" description="Helical" evidence="5">
    <location>
        <begin position="423"/>
        <end position="444"/>
    </location>
</feature>
<sequence>MDVPARGNVLGRVVPARYILAVLGSIGMAIVYGLKVNLSVAMVGMMNHTAIRLQAAADEHNKHHGQNYTTPKPVVEVECEGTGGNNTAAELDGPFIWPTEVQGLVLSCYFWGYFVSQMPGARVAELFSAKYVMFFSVGINVVCTLLTPVMAQVHYVAVIFMRIGEGIGGGVTFPAMHVLLSKWAPPAERSVMAALVYAGTSLGSVISMLMAGVLTANVGWESVFYVMGGLSCLWCVLWVFLVQDSPQQQPLISHEERHMIVTSLGGSDTDNHSHHKKLPVPWGAVLTSPAFLAILVAHTCSNWGWYMLLIELPFYMKQVLKFNMTENAVTTALPFLSLWIFSIVLSRTLDWLRGKGIITTTIARKIGTLFASVVPAICLLALCYIGCNRGAAVALMAIGVTCIGGMFCGFLSNHIDIAPNFAGTLMAITNTVATIPGIVVPIFVGVLTHGNETIGAWRVIFFVTIALYIIEIVAYTIFGSGEEQPWNRIPDNNEIVETKPLNKEEKAVESI</sequence>
<feature type="transmembrane region" description="Helical" evidence="5">
    <location>
        <begin position="456"/>
        <end position="478"/>
    </location>
</feature>
<dbReference type="CDD" id="cd17318">
    <property type="entry name" value="MFS_SLC17"/>
    <property type="match status" value="1"/>
</dbReference>
<feature type="transmembrane region" description="Helical" evidence="5">
    <location>
        <begin position="157"/>
        <end position="180"/>
    </location>
</feature>
<feature type="transmembrane region" description="Helical" evidence="5">
    <location>
        <begin position="222"/>
        <end position="242"/>
    </location>
</feature>
<dbReference type="InterPro" id="IPR050382">
    <property type="entry name" value="MFS_Na/Anion_cotransporter"/>
</dbReference>
<feature type="transmembrane region" description="Helical" evidence="5">
    <location>
        <begin position="282"/>
        <end position="308"/>
    </location>
</feature>
<proteinExistence type="predicted"/>
<evidence type="ECO:0000313" key="8">
    <source>
        <dbReference type="Proteomes" id="UP001153292"/>
    </source>
</evidence>
<name>A0ABN8AZW2_CHISP</name>
<dbReference type="SUPFAM" id="SSF103473">
    <property type="entry name" value="MFS general substrate transporter"/>
    <property type="match status" value="1"/>
</dbReference>
<feature type="transmembrane region" description="Helical" evidence="5">
    <location>
        <begin position="192"/>
        <end position="216"/>
    </location>
</feature>
<accession>A0ABN8AZW2</accession>
<keyword evidence="4 5" id="KW-0472">Membrane</keyword>
<evidence type="ECO:0000313" key="7">
    <source>
        <dbReference type="EMBL" id="CAH0400776.1"/>
    </source>
</evidence>